<evidence type="ECO:0000313" key="3">
    <source>
        <dbReference type="Proteomes" id="UP000325081"/>
    </source>
</evidence>
<sequence length="200" mass="21640">MLITGPDRASNQKSGKTEGSDPNTALDKVTTPGFWLLKLAIATALVLPRLYWKCMSPLGNKNTSPACRIFVYSLFSSFGFVGLDDMKPAYNVPSSTSKISEACGCTCGGFVPPGPKSMRTMEIPSVLSPGSSSTKTRVTLDPNGLAMFPGLLRPEKKKSSEVTVFGSLQIFPFTYTARVESNPDLKKSAMLQHRDEVMDC</sequence>
<keyword evidence="3" id="KW-1185">Reference proteome</keyword>
<organism evidence="2 3">
    <name type="scientific">Striga asiatica</name>
    <name type="common">Asiatic witchweed</name>
    <name type="synonym">Buchnera asiatica</name>
    <dbReference type="NCBI Taxonomy" id="4170"/>
    <lineage>
        <taxon>Eukaryota</taxon>
        <taxon>Viridiplantae</taxon>
        <taxon>Streptophyta</taxon>
        <taxon>Embryophyta</taxon>
        <taxon>Tracheophyta</taxon>
        <taxon>Spermatophyta</taxon>
        <taxon>Magnoliopsida</taxon>
        <taxon>eudicotyledons</taxon>
        <taxon>Gunneridae</taxon>
        <taxon>Pentapetalae</taxon>
        <taxon>asterids</taxon>
        <taxon>lamiids</taxon>
        <taxon>Lamiales</taxon>
        <taxon>Orobanchaceae</taxon>
        <taxon>Buchnereae</taxon>
        <taxon>Striga</taxon>
    </lineage>
</organism>
<dbReference type="AlphaFoldDB" id="A0A5A7QWG0"/>
<proteinExistence type="predicted"/>
<dbReference type="Proteomes" id="UP000325081">
    <property type="component" value="Unassembled WGS sequence"/>
</dbReference>
<accession>A0A5A7QWG0</accession>
<gene>
    <name evidence="2" type="ORF">STAS_26910</name>
</gene>
<feature type="region of interest" description="Disordered" evidence="1">
    <location>
        <begin position="1"/>
        <end position="25"/>
    </location>
</feature>
<dbReference type="EMBL" id="BKCP01008737">
    <property type="protein sequence ID" value="GER49655.1"/>
    <property type="molecule type" value="Genomic_DNA"/>
</dbReference>
<protein>
    <submittedName>
        <fullName evidence="2">Adenine deaminase 1</fullName>
    </submittedName>
</protein>
<reference evidence="3" key="1">
    <citation type="journal article" date="2019" name="Curr. Biol.">
        <title>Genome Sequence of Striga asiatica Provides Insight into the Evolution of Plant Parasitism.</title>
        <authorList>
            <person name="Yoshida S."/>
            <person name="Kim S."/>
            <person name="Wafula E.K."/>
            <person name="Tanskanen J."/>
            <person name="Kim Y.M."/>
            <person name="Honaas L."/>
            <person name="Yang Z."/>
            <person name="Spallek T."/>
            <person name="Conn C.E."/>
            <person name="Ichihashi Y."/>
            <person name="Cheong K."/>
            <person name="Cui S."/>
            <person name="Der J.P."/>
            <person name="Gundlach H."/>
            <person name="Jiao Y."/>
            <person name="Hori C."/>
            <person name="Ishida J.K."/>
            <person name="Kasahara H."/>
            <person name="Kiba T."/>
            <person name="Kim M.S."/>
            <person name="Koo N."/>
            <person name="Laohavisit A."/>
            <person name="Lee Y.H."/>
            <person name="Lumba S."/>
            <person name="McCourt P."/>
            <person name="Mortimer J.C."/>
            <person name="Mutuku J.M."/>
            <person name="Nomura T."/>
            <person name="Sasaki-Sekimoto Y."/>
            <person name="Seto Y."/>
            <person name="Wang Y."/>
            <person name="Wakatake T."/>
            <person name="Sakakibara H."/>
            <person name="Demura T."/>
            <person name="Yamaguchi S."/>
            <person name="Yoneyama K."/>
            <person name="Manabe R.I."/>
            <person name="Nelson D.C."/>
            <person name="Schulman A.H."/>
            <person name="Timko M.P."/>
            <person name="dePamphilis C.W."/>
            <person name="Choi D."/>
            <person name="Shirasu K."/>
        </authorList>
    </citation>
    <scope>NUCLEOTIDE SEQUENCE [LARGE SCALE GENOMIC DNA]</scope>
    <source>
        <strain evidence="3">cv. UVA1</strain>
    </source>
</reference>
<name>A0A5A7QWG0_STRAF</name>
<comment type="caution">
    <text evidence="2">The sequence shown here is derived from an EMBL/GenBank/DDBJ whole genome shotgun (WGS) entry which is preliminary data.</text>
</comment>
<evidence type="ECO:0000256" key="1">
    <source>
        <dbReference type="SAM" id="MobiDB-lite"/>
    </source>
</evidence>
<evidence type="ECO:0000313" key="2">
    <source>
        <dbReference type="EMBL" id="GER49655.1"/>
    </source>
</evidence>